<accession>A0A9W6Z466</accession>
<gene>
    <name evidence="2" type="ORF">Amon01_000795200</name>
</gene>
<organism evidence="2 3">
    <name type="scientific">Ambrosiozyma monospora</name>
    <name type="common">Yeast</name>
    <name type="synonym">Endomycopsis monosporus</name>
    <dbReference type="NCBI Taxonomy" id="43982"/>
    <lineage>
        <taxon>Eukaryota</taxon>
        <taxon>Fungi</taxon>
        <taxon>Dikarya</taxon>
        <taxon>Ascomycota</taxon>
        <taxon>Saccharomycotina</taxon>
        <taxon>Pichiomycetes</taxon>
        <taxon>Pichiales</taxon>
        <taxon>Pichiaceae</taxon>
        <taxon>Ambrosiozyma</taxon>
    </lineage>
</organism>
<evidence type="ECO:0000313" key="3">
    <source>
        <dbReference type="Proteomes" id="UP001165063"/>
    </source>
</evidence>
<sequence>MVVPLKKLSNHRQSVLLLYRTLIRNTIRLPSQRLQQVYPAFNLSLNTTNPPLSLSSSELQATTITAASKKETETETETKTVPQTPISKITQRTQKKTQRQSQRRSPNLNQDPANSNDQLLSLLLLNKIRQTFRTFKDLNDGLKCQLKLNDAISLNSMIVDLYDDKAEINDDLRALLVELIGNSKATIINGNEVKDAEEKKNEKKVMVQEDHDQDEKIDTLITTLIKHSSGSISPTTQSHLNHLHLQLQSYLTHSIHKYRTHSHIPRKSPLDPTYLNSILLSKTLHNKRLKYINRLKQKLSRPNSAKLGISSNGGCLIRTPWNETLKFKGEGLVFGFAEREVEKGLRGLSDCDGYADKWRGLVEEEQEWEKLIAGNGGQDKGDGKKSGVGGPDGDWEFVFREPVKQFKLQKRKAEKQKEQFNKKLGCIYGKLKPEFDSMFINSRVNFQRLLIELQLHHGGGEGGEYLDVAGDECGDLGELLKKHGFVDPLRISSVVEMKTRPQLFKDNPFGDELNWTVKEEDLKRLKMKGVRMSLEKKKEGKGKMNEKSK</sequence>
<proteinExistence type="predicted"/>
<protein>
    <submittedName>
        <fullName evidence="2">Unnamed protein product</fullName>
    </submittedName>
</protein>
<feature type="compositionally biased region" description="Polar residues" evidence="1">
    <location>
        <begin position="106"/>
        <end position="115"/>
    </location>
</feature>
<dbReference type="AlphaFoldDB" id="A0A9W6Z466"/>
<feature type="compositionally biased region" description="Basic and acidic residues" evidence="1">
    <location>
        <begin position="68"/>
        <end position="78"/>
    </location>
</feature>
<feature type="region of interest" description="Disordered" evidence="1">
    <location>
        <begin position="66"/>
        <end position="115"/>
    </location>
</feature>
<evidence type="ECO:0000313" key="2">
    <source>
        <dbReference type="EMBL" id="GMG55883.1"/>
    </source>
</evidence>
<dbReference type="EMBL" id="BSXU01006444">
    <property type="protein sequence ID" value="GMG55883.1"/>
    <property type="molecule type" value="Genomic_DNA"/>
</dbReference>
<keyword evidence="3" id="KW-1185">Reference proteome</keyword>
<reference evidence="2" key="1">
    <citation type="submission" date="2023-04" db="EMBL/GenBank/DDBJ databases">
        <title>Ambrosiozyma monospora NBRC 1965.</title>
        <authorList>
            <person name="Ichikawa N."/>
            <person name="Sato H."/>
            <person name="Tonouchi N."/>
        </authorList>
    </citation>
    <scope>NUCLEOTIDE SEQUENCE</scope>
    <source>
        <strain evidence="2">NBRC 1965</strain>
    </source>
</reference>
<dbReference type="Proteomes" id="UP001165063">
    <property type="component" value="Unassembled WGS sequence"/>
</dbReference>
<evidence type="ECO:0000256" key="1">
    <source>
        <dbReference type="SAM" id="MobiDB-lite"/>
    </source>
</evidence>
<feature type="compositionally biased region" description="Basic residues" evidence="1">
    <location>
        <begin position="93"/>
        <end position="102"/>
    </location>
</feature>
<dbReference type="OrthoDB" id="3997099at2759"/>
<name>A0A9W6Z466_AMBMO</name>
<comment type="caution">
    <text evidence="2">The sequence shown here is derived from an EMBL/GenBank/DDBJ whole genome shotgun (WGS) entry which is preliminary data.</text>
</comment>